<protein>
    <submittedName>
        <fullName evidence="1">Uncharacterized protein</fullName>
    </submittedName>
</protein>
<gene>
    <name evidence="1" type="ORF">QR46_1002</name>
</gene>
<comment type="caution">
    <text evidence="1">The sequence shown here is derived from an EMBL/GenBank/DDBJ whole genome shotgun (WGS) entry which is preliminary data.</text>
</comment>
<dbReference type="EMBL" id="JXTI01000018">
    <property type="protein sequence ID" value="KWX14945.1"/>
    <property type="molecule type" value="Genomic_DNA"/>
</dbReference>
<dbReference type="OrthoDB" id="10258126at2759"/>
<name>A0A132NXZ8_GIAIN</name>
<sequence length="350" mass="37985">MKQHSTPVISIPIGKGLCQKIEVQPATPINLDRVDQIHLTPLAKTAPSIGRKAEMATPKRRAIAPLLGQRAAGWASPARTIGAPSEKERSGVVDKLQANVPKSDSYQSKRELEELITGKVGISSIAIRAGSRVSANANISAIGYQRLALSPCHSLSKSLPQSSALDLASFPFALERNPRKIPTELKLQEPLHANGNSMTKDEINQAMSRVRARRAASLNKTYNLDGSPCSLITFNSHLKDEEIDKLNISVYLRGSGTSTDEGCVRGGALAMVLHEIEQVPDEELLCVPSQGLALSHVDTVPTNYSRSNSRNASKRPHAQLGFSTMSIKPFFGESVYLDHSMTRQRLRPAT</sequence>
<proteinExistence type="predicted"/>
<evidence type="ECO:0000313" key="1">
    <source>
        <dbReference type="EMBL" id="KWX14945.1"/>
    </source>
</evidence>
<dbReference type="Proteomes" id="UP000070089">
    <property type="component" value="Unassembled WGS sequence"/>
</dbReference>
<reference evidence="1 2" key="1">
    <citation type="journal article" date="2015" name="Mol. Biochem. Parasitol.">
        <title>Identification of polymorphic genes for use in assemblage B genotyping assays through comparative genomics of multiple assemblage B Giardia duodenalis isolates.</title>
        <authorList>
            <person name="Wielinga C."/>
            <person name="Thompson R.C."/>
            <person name="Monis P."/>
            <person name="Ryan U."/>
        </authorList>
    </citation>
    <scope>NUCLEOTIDE SEQUENCE [LARGE SCALE GENOMIC DNA]</scope>
    <source>
        <strain evidence="1 2">BAH15c1</strain>
    </source>
</reference>
<dbReference type="AlphaFoldDB" id="A0A132NXZ8"/>
<accession>A0A132NXZ8</accession>
<dbReference type="VEuPathDB" id="GiardiaDB:QR46_1002"/>
<evidence type="ECO:0000313" key="2">
    <source>
        <dbReference type="Proteomes" id="UP000070089"/>
    </source>
</evidence>
<organism evidence="1 2">
    <name type="scientific">Giardia duodenalis assemblage B</name>
    <dbReference type="NCBI Taxonomy" id="1394984"/>
    <lineage>
        <taxon>Eukaryota</taxon>
        <taxon>Metamonada</taxon>
        <taxon>Diplomonadida</taxon>
        <taxon>Hexamitidae</taxon>
        <taxon>Giardiinae</taxon>
        <taxon>Giardia</taxon>
    </lineage>
</organism>